<name>A0A485L6D9_9STRA</name>
<evidence type="ECO:0000313" key="4">
    <source>
        <dbReference type="Proteomes" id="UP000332933"/>
    </source>
</evidence>
<reference evidence="2" key="2">
    <citation type="submission" date="2019-06" db="EMBL/GenBank/DDBJ databases">
        <title>Genomics analysis of Aphanomyces spp. identifies a new class of oomycete effector associated with host adaptation.</title>
        <authorList>
            <person name="Gaulin E."/>
        </authorList>
    </citation>
    <scope>NUCLEOTIDE SEQUENCE</scope>
    <source>
        <strain evidence="2">CBS 578.67</strain>
    </source>
</reference>
<feature type="compositionally biased region" description="Basic residues" evidence="1">
    <location>
        <begin position="115"/>
        <end position="132"/>
    </location>
</feature>
<sequence length="140" mass="15441">MEVVALTKEEEKPAVASRLSYPDIFQLLHSEDTSSTEKLVAEYEAIRLSIKENGPLSDEESSEDDDLPTTPTRLNAGAGARRGHGDKANKRSISQISDERPYPRGRIPAGSSRQPKLKKSKLMQKITGRKNARPVPMPGM</sequence>
<protein>
    <submittedName>
        <fullName evidence="3">Aste57867_16795 protein</fullName>
    </submittedName>
</protein>
<gene>
    <name evidence="3" type="primary">Aste57867_16795</name>
    <name evidence="2" type="ORF">As57867_016738</name>
    <name evidence="3" type="ORF">ASTE57867_16795</name>
</gene>
<keyword evidence="4" id="KW-1185">Reference proteome</keyword>
<dbReference type="EMBL" id="VJMH01005987">
    <property type="protein sequence ID" value="KAF0692069.1"/>
    <property type="molecule type" value="Genomic_DNA"/>
</dbReference>
<feature type="compositionally biased region" description="Acidic residues" evidence="1">
    <location>
        <begin position="57"/>
        <end position="67"/>
    </location>
</feature>
<proteinExistence type="predicted"/>
<dbReference type="OrthoDB" id="68293at2759"/>
<evidence type="ECO:0000256" key="1">
    <source>
        <dbReference type="SAM" id="MobiDB-lite"/>
    </source>
</evidence>
<reference evidence="3 4" key="1">
    <citation type="submission" date="2019-03" db="EMBL/GenBank/DDBJ databases">
        <authorList>
            <person name="Gaulin E."/>
            <person name="Dumas B."/>
        </authorList>
    </citation>
    <scope>NUCLEOTIDE SEQUENCE [LARGE SCALE GENOMIC DNA]</scope>
    <source>
        <strain evidence="3">CBS 568.67</strain>
    </source>
</reference>
<accession>A0A485L6D9</accession>
<dbReference type="Proteomes" id="UP000332933">
    <property type="component" value="Unassembled WGS sequence"/>
</dbReference>
<dbReference type="EMBL" id="CAADRA010006008">
    <property type="protein sequence ID" value="VFT93560.1"/>
    <property type="molecule type" value="Genomic_DNA"/>
</dbReference>
<organism evidence="3 4">
    <name type="scientific">Aphanomyces stellatus</name>
    <dbReference type="NCBI Taxonomy" id="120398"/>
    <lineage>
        <taxon>Eukaryota</taxon>
        <taxon>Sar</taxon>
        <taxon>Stramenopiles</taxon>
        <taxon>Oomycota</taxon>
        <taxon>Saprolegniomycetes</taxon>
        <taxon>Saprolegniales</taxon>
        <taxon>Verrucalvaceae</taxon>
        <taxon>Aphanomyces</taxon>
    </lineage>
</organism>
<evidence type="ECO:0000313" key="3">
    <source>
        <dbReference type="EMBL" id="VFT93560.1"/>
    </source>
</evidence>
<dbReference type="AlphaFoldDB" id="A0A485L6D9"/>
<evidence type="ECO:0000313" key="2">
    <source>
        <dbReference type="EMBL" id="KAF0692069.1"/>
    </source>
</evidence>
<feature type="region of interest" description="Disordered" evidence="1">
    <location>
        <begin position="49"/>
        <end position="140"/>
    </location>
</feature>